<sequence length="95" mass="11163">MKKLIIPAVLALLAVLFIGYYKAIDDAELNTVFFIKKYPTFQMKFENLFANDADNKKLHELNDEERQLVIDYCKYRLGIETELRTQGELEACKQR</sequence>
<evidence type="ECO:0000313" key="2">
    <source>
        <dbReference type="Proteomes" id="UP000198706"/>
    </source>
</evidence>
<protein>
    <submittedName>
        <fullName evidence="1">Uncharacterized protein</fullName>
    </submittedName>
</protein>
<dbReference type="Proteomes" id="UP000198706">
    <property type="component" value="Unassembled WGS sequence"/>
</dbReference>
<dbReference type="STRING" id="137658.SAMN05216186_1074"/>
<keyword evidence="2" id="KW-1185">Reference proteome</keyword>
<dbReference type="OrthoDB" id="6901203at2"/>
<name>A0A1G9BRM0_9PSED</name>
<proteinExistence type="predicted"/>
<accession>A0A1G9BRM0</accession>
<dbReference type="AlphaFoldDB" id="A0A1G9BRM0"/>
<dbReference type="EMBL" id="FNFD01000007">
    <property type="protein sequence ID" value="SDK42096.1"/>
    <property type="molecule type" value="Genomic_DNA"/>
</dbReference>
<organism evidence="1 2">
    <name type="scientific">Pseudomonas indica</name>
    <dbReference type="NCBI Taxonomy" id="137658"/>
    <lineage>
        <taxon>Bacteria</taxon>
        <taxon>Pseudomonadati</taxon>
        <taxon>Pseudomonadota</taxon>
        <taxon>Gammaproteobacteria</taxon>
        <taxon>Pseudomonadales</taxon>
        <taxon>Pseudomonadaceae</taxon>
        <taxon>Pseudomonas</taxon>
    </lineage>
</organism>
<reference evidence="1 2" key="1">
    <citation type="submission" date="2016-10" db="EMBL/GenBank/DDBJ databases">
        <authorList>
            <person name="de Groot N.N."/>
        </authorList>
    </citation>
    <scope>NUCLEOTIDE SEQUENCE [LARGE SCALE GENOMIC DNA]</scope>
    <source>
        <strain evidence="1 2">JCM 21544</strain>
    </source>
</reference>
<evidence type="ECO:0000313" key="1">
    <source>
        <dbReference type="EMBL" id="SDK42096.1"/>
    </source>
</evidence>
<gene>
    <name evidence="1" type="ORF">SAMN05216186_1074</name>
</gene>
<dbReference type="RefSeq" id="WP_084337623.1">
    <property type="nucleotide sequence ID" value="NZ_FNFD01000007.1"/>
</dbReference>